<evidence type="ECO:0000256" key="2">
    <source>
        <dbReference type="SAM" id="Phobius"/>
    </source>
</evidence>
<dbReference type="Proteomes" id="UP000694287">
    <property type="component" value="Unassembled WGS sequence"/>
</dbReference>
<dbReference type="Pfam" id="PF07786">
    <property type="entry name" value="HGSNAT_cat"/>
    <property type="match status" value="1"/>
</dbReference>
<proteinExistence type="predicted"/>
<evidence type="ECO:0000256" key="1">
    <source>
        <dbReference type="SAM" id="MobiDB-lite"/>
    </source>
</evidence>
<feature type="transmembrane region" description="Helical" evidence="2">
    <location>
        <begin position="193"/>
        <end position="217"/>
    </location>
</feature>
<comment type="caution">
    <text evidence="4">The sequence shown here is derived from an EMBL/GenBank/DDBJ whole genome shotgun (WGS) entry which is preliminary data.</text>
</comment>
<evidence type="ECO:0000313" key="4">
    <source>
        <dbReference type="EMBL" id="MBW0134104.1"/>
    </source>
</evidence>
<dbReference type="InterPro" id="IPR012429">
    <property type="entry name" value="HGSNAT_cat"/>
</dbReference>
<name>A0ABS6UPH4_9PSEU</name>
<feature type="transmembrane region" description="Helical" evidence="2">
    <location>
        <begin position="151"/>
        <end position="173"/>
    </location>
</feature>
<feature type="transmembrane region" description="Helical" evidence="2">
    <location>
        <begin position="313"/>
        <end position="334"/>
    </location>
</feature>
<protein>
    <submittedName>
        <fullName evidence="4">DUF1624 domain-containing protein</fullName>
    </submittedName>
</protein>
<dbReference type="EMBL" id="JADQDK010000001">
    <property type="protein sequence ID" value="MBW0134104.1"/>
    <property type="molecule type" value="Genomic_DNA"/>
</dbReference>
<feature type="domain" description="Heparan-alpha-glucosaminide N-acetyltransferase catalytic" evidence="3">
    <location>
        <begin position="32"/>
        <end position="247"/>
    </location>
</feature>
<gene>
    <name evidence="4" type="ORF">I4I81_07520</name>
</gene>
<feature type="transmembrane region" description="Helical" evidence="2">
    <location>
        <begin position="289"/>
        <end position="306"/>
    </location>
</feature>
<dbReference type="RefSeq" id="WP_218615914.1">
    <property type="nucleotide sequence ID" value="NZ_JADQDK010000001.1"/>
</dbReference>
<organism evidence="4 5">
    <name type="scientific">Pseudonocardia abyssalis</name>
    <dbReference type="NCBI Taxonomy" id="2792008"/>
    <lineage>
        <taxon>Bacteria</taxon>
        <taxon>Bacillati</taxon>
        <taxon>Actinomycetota</taxon>
        <taxon>Actinomycetes</taxon>
        <taxon>Pseudonocardiales</taxon>
        <taxon>Pseudonocardiaceae</taxon>
        <taxon>Pseudonocardia</taxon>
    </lineage>
</organism>
<feature type="compositionally biased region" description="Basic residues" evidence="1">
    <location>
        <begin position="1"/>
        <end position="10"/>
    </location>
</feature>
<keyword evidence="5" id="KW-1185">Reference proteome</keyword>
<accession>A0ABS6UPH4</accession>
<reference evidence="4 5" key="1">
    <citation type="submission" date="2020-11" db="EMBL/GenBank/DDBJ databases">
        <title>Pseudonocardia abyssalis sp. nov. and Pseudonocardia oceani sp. nov., description and phylogenomic analysis of two novel actinomycetes isolated from the deep Southern Ocean.</title>
        <authorList>
            <person name="Parra J."/>
        </authorList>
    </citation>
    <scope>NUCLEOTIDE SEQUENCE [LARGE SCALE GENOMIC DNA]</scope>
    <source>
        <strain evidence="4 5">KRD-168</strain>
    </source>
</reference>
<feature type="transmembrane region" description="Helical" evidence="2">
    <location>
        <begin position="126"/>
        <end position="144"/>
    </location>
</feature>
<evidence type="ECO:0000313" key="5">
    <source>
        <dbReference type="Proteomes" id="UP000694287"/>
    </source>
</evidence>
<keyword evidence="2" id="KW-0472">Membrane</keyword>
<feature type="region of interest" description="Disordered" evidence="1">
    <location>
        <begin position="1"/>
        <end position="28"/>
    </location>
</feature>
<keyword evidence="2" id="KW-1133">Transmembrane helix</keyword>
<evidence type="ECO:0000259" key="3">
    <source>
        <dbReference type="Pfam" id="PF07786"/>
    </source>
</evidence>
<feature type="transmembrane region" description="Helical" evidence="2">
    <location>
        <begin position="340"/>
        <end position="360"/>
    </location>
</feature>
<keyword evidence="2" id="KW-0812">Transmembrane</keyword>
<sequence>MAAQRRRRPGRAGDPGDATLSDPTAPAGSAERLLGVDAARAVALAGMFATHTLPLADPDGSASLTGLVAHGRSSALFAVLAGVGIALSTRGLRGPRDHAAAGAGLLVRAVLVGLLGLALVGLDPPVAVILAYYALLFVVAVPLLRLRAGALAAGAAVMVVAGPVLSQVLRAGLPDGPGPQAGLGSLADPGQLLVTLVLTGYYPVLPWTAYLLAGMAVGRLDLRDRRVAGWLLGGGAALAVVAAAGSWWLVGVAGPALDERGVRHYGTTPVEAWWWLVVDAPHSGTPFDLAHTIGTALAVLGLGLLLPRAVAWLPAAVGAVPLTLYTGHVVWLAARPTEGASTLLAHLGVAAVVGVGLRLAGRRGPLESVVSAPGRALRRRVAARS</sequence>
<feature type="transmembrane region" description="Helical" evidence="2">
    <location>
        <begin position="229"/>
        <end position="250"/>
    </location>
</feature>
<feature type="transmembrane region" description="Helical" evidence="2">
    <location>
        <begin position="99"/>
        <end position="120"/>
    </location>
</feature>